<gene>
    <name evidence="8" type="ORF">BIU88_11945</name>
</gene>
<dbReference type="InterPro" id="IPR027385">
    <property type="entry name" value="Beta-barrel_OMP"/>
</dbReference>
<name>A0A1D8D0P6_CHLLM</name>
<dbReference type="RefSeq" id="WP_069810971.1">
    <property type="nucleotide sequence ID" value="NZ_CP017305.1"/>
</dbReference>
<keyword evidence="4 6" id="KW-0732">Signal</keyword>
<keyword evidence="3" id="KW-0812">Transmembrane</keyword>
<evidence type="ECO:0000256" key="1">
    <source>
        <dbReference type="ARBA" id="ARBA00004571"/>
    </source>
</evidence>
<dbReference type="KEGG" id="clz:BIU88_11945"/>
<evidence type="ECO:0000256" key="2">
    <source>
        <dbReference type="ARBA" id="ARBA00022452"/>
    </source>
</evidence>
<evidence type="ECO:0000256" key="6">
    <source>
        <dbReference type="SAM" id="SignalP"/>
    </source>
</evidence>
<evidence type="ECO:0000259" key="7">
    <source>
        <dbReference type="Pfam" id="PF13505"/>
    </source>
</evidence>
<keyword evidence="9" id="KW-1185">Reference proteome</keyword>
<dbReference type="PANTHER" id="PTHR35892:SF2">
    <property type="entry name" value="OUTER MEMBRANE PROTEIN PAGN"/>
    <property type="match status" value="1"/>
</dbReference>
<dbReference type="STRING" id="274537.BIU88_11945"/>
<feature type="signal peptide" evidence="6">
    <location>
        <begin position="1"/>
        <end position="22"/>
    </location>
</feature>
<evidence type="ECO:0000313" key="8">
    <source>
        <dbReference type="EMBL" id="AOS84782.1"/>
    </source>
</evidence>
<accession>A0A1D8D0P6</accession>
<dbReference type="InterPro" id="IPR011250">
    <property type="entry name" value="OMP/PagP_B-barrel"/>
</dbReference>
<dbReference type="AlphaFoldDB" id="A0A1D8D0P6"/>
<dbReference type="EMBL" id="CP017305">
    <property type="protein sequence ID" value="AOS84782.1"/>
    <property type="molecule type" value="Genomic_DNA"/>
</dbReference>
<sequence>MKKIILPLLVAGMCAAPSLTHAMSNPYVSLSGGIGLLNNSTVNGNDDAIEYDAGYLINGAVGLKGDSGRLEAEIGYHRNSVDSSDYYDPIGAHVSMWTFMANGYYDFELSNGDVSPYVMAGLGIADASISDGNWGPESSSTEFAWQLGAGVGIKTASNTTVDFGYRYLSPSDAEFDGGKVSLASSNFLVGIRYNF</sequence>
<dbReference type="Proteomes" id="UP000095185">
    <property type="component" value="Chromosome"/>
</dbReference>
<proteinExistence type="predicted"/>
<keyword evidence="2" id="KW-1134">Transmembrane beta strand</keyword>
<dbReference type="InterPro" id="IPR051723">
    <property type="entry name" value="Bact_OM_Invasion-Related"/>
</dbReference>
<dbReference type="Gene3D" id="2.40.160.20">
    <property type="match status" value="1"/>
</dbReference>
<dbReference type="PANTHER" id="PTHR35892">
    <property type="entry name" value="OUTER MEMBRANE PROTEIN PAGN-RELATED"/>
    <property type="match status" value="1"/>
</dbReference>
<protein>
    <recommendedName>
        <fullName evidence="7">Outer membrane protein beta-barrel domain-containing protein</fullName>
    </recommendedName>
</protein>
<evidence type="ECO:0000256" key="3">
    <source>
        <dbReference type="ARBA" id="ARBA00022692"/>
    </source>
</evidence>
<feature type="domain" description="Outer membrane protein beta-barrel" evidence="7">
    <location>
        <begin position="8"/>
        <end position="195"/>
    </location>
</feature>
<evidence type="ECO:0000313" key="9">
    <source>
        <dbReference type="Proteomes" id="UP000095185"/>
    </source>
</evidence>
<reference evidence="8" key="1">
    <citation type="submission" date="2016-09" db="EMBL/GenBank/DDBJ databases">
        <title>Genome sequence of Chlorobaculum limnaeum.</title>
        <authorList>
            <person name="Liu Z."/>
            <person name="Tank M."/>
            <person name="Bryant D.A."/>
        </authorList>
    </citation>
    <scope>NUCLEOTIDE SEQUENCE [LARGE SCALE GENOMIC DNA]</scope>
    <source>
        <strain evidence="8">DSM 1677</strain>
    </source>
</reference>
<evidence type="ECO:0000256" key="5">
    <source>
        <dbReference type="ARBA" id="ARBA00023136"/>
    </source>
</evidence>
<evidence type="ECO:0000256" key="4">
    <source>
        <dbReference type="ARBA" id="ARBA00022729"/>
    </source>
</evidence>
<dbReference type="SUPFAM" id="SSF56925">
    <property type="entry name" value="OMPA-like"/>
    <property type="match status" value="1"/>
</dbReference>
<dbReference type="GO" id="GO:0009279">
    <property type="term" value="C:cell outer membrane"/>
    <property type="evidence" value="ECO:0007669"/>
    <property type="project" value="UniProtKB-SubCell"/>
</dbReference>
<dbReference type="Pfam" id="PF13505">
    <property type="entry name" value="OMP_b-brl"/>
    <property type="match status" value="1"/>
</dbReference>
<comment type="subcellular location">
    <subcellularLocation>
        <location evidence="1">Cell outer membrane</location>
        <topology evidence="1">Multi-pass membrane protein</topology>
    </subcellularLocation>
</comment>
<organism evidence="8 9">
    <name type="scientific">Chlorobaculum limnaeum</name>
    <dbReference type="NCBI Taxonomy" id="274537"/>
    <lineage>
        <taxon>Bacteria</taxon>
        <taxon>Pseudomonadati</taxon>
        <taxon>Chlorobiota</taxon>
        <taxon>Chlorobiia</taxon>
        <taxon>Chlorobiales</taxon>
        <taxon>Chlorobiaceae</taxon>
        <taxon>Chlorobaculum</taxon>
    </lineage>
</organism>
<keyword evidence="5" id="KW-0472">Membrane</keyword>
<feature type="chain" id="PRO_5009106538" description="Outer membrane protein beta-barrel domain-containing protein" evidence="6">
    <location>
        <begin position="23"/>
        <end position="195"/>
    </location>
</feature>